<comment type="caution">
    <text evidence="1">The sequence shown here is derived from an EMBL/GenBank/DDBJ whole genome shotgun (WGS) entry which is preliminary data.</text>
</comment>
<gene>
    <name evidence="1" type="ORF">Sspor_74950</name>
</gene>
<evidence type="ECO:0000313" key="2">
    <source>
        <dbReference type="Proteomes" id="UP000608522"/>
    </source>
</evidence>
<sequence>MQAVVTARECGADGLAAEATDTLLGLGGALPCGLAWEDGLTEEEIQAADHAVRAEKEPAAKPKPGPDWVLSAACRKLGTDRPGLRDALEAFARSST</sequence>
<proteinExistence type="predicted"/>
<dbReference type="Proteomes" id="UP000608522">
    <property type="component" value="Unassembled WGS sequence"/>
</dbReference>
<dbReference type="EMBL" id="BNED01000005">
    <property type="protein sequence ID" value="GHI81934.1"/>
    <property type="molecule type" value="Genomic_DNA"/>
</dbReference>
<keyword evidence="2" id="KW-1185">Reference proteome</keyword>
<protein>
    <submittedName>
        <fullName evidence="1">Uncharacterized protein</fullName>
    </submittedName>
</protein>
<accession>A0ABQ3TNC6</accession>
<evidence type="ECO:0000313" key="1">
    <source>
        <dbReference type="EMBL" id="GHI81934.1"/>
    </source>
</evidence>
<organism evidence="1 2">
    <name type="scientific">Streptomyces spororaveus</name>
    <dbReference type="NCBI Taxonomy" id="284039"/>
    <lineage>
        <taxon>Bacteria</taxon>
        <taxon>Bacillati</taxon>
        <taxon>Actinomycetota</taxon>
        <taxon>Actinomycetes</taxon>
        <taxon>Kitasatosporales</taxon>
        <taxon>Streptomycetaceae</taxon>
        <taxon>Streptomyces</taxon>
    </lineage>
</organism>
<name>A0ABQ3TNC6_9ACTN</name>
<reference evidence="2" key="1">
    <citation type="submission" date="2023-07" db="EMBL/GenBank/DDBJ databases">
        <title>Whole genome shotgun sequence of Streptomyces spororaveus NBRC 15456.</title>
        <authorList>
            <person name="Komaki H."/>
            <person name="Tamura T."/>
        </authorList>
    </citation>
    <scope>NUCLEOTIDE SEQUENCE [LARGE SCALE GENOMIC DNA]</scope>
    <source>
        <strain evidence="2">NBRC 15456</strain>
    </source>
</reference>
<dbReference type="RefSeq" id="WP_308445565.1">
    <property type="nucleotide sequence ID" value="NZ_BAAATO010000003.1"/>
</dbReference>